<dbReference type="Proteomes" id="UP001241571">
    <property type="component" value="Unassembled WGS sequence"/>
</dbReference>
<evidence type="ECO:0000313" key="2">
    <source>
        <dbReference type="EMBL" id="MDL4934990.1"/>
    </source>
</evidence>
<feature type="signal peptide" evidence="1">
    <location>
        <begin position="1"/>
        <end position="25"/>
    </location>
</feature>
<comment type="caution">
    <text evidence="2">The sequence shown here is derived from an EMBL/GenBank/DDBJ whole genome shotgun (WGS) entry which is preliminary data.</text>
</comment>
<reference evidence="2 3" key="1">
    <citation type="submission" date="2023-06" db="EMBL/GenBank/DDBJ databases">
        <title>Acute promotion of culturable opportunistic pathogens and persistent increase of antibiotic resistance following antibiotic exposure in mouse gut microbiota.</title>
        <authorList>
            <person name="Li L."/>
            <person name="Wang B."/>
            <person name="Sun Y."/>
            <person name="Wang M."/>
            <person name="Xu H."/>
        </authorList>
    </citation>
    <scope>NUCLEOTIDE SEQUENCE [LARGE SCALE GENOMIC DNA]</scope>
    <source>
        <strain evidence="2 3">CRI2_2</strain>
    </source>
</reference>
<proteinExistence type="predicted"/>
<dbReference type="EMBL" id="JASUBT010000002">
    <property type="protein sequence ID" value="MDL4934990.1"/>
    <property type="molecule type" value="Genomic_DNA"/>
</dbReference>
<gene>
    <name evidence="2" type="ORF">QRX88_04540</name>
</gene>
<evidence type="ECO:0000256" key="1">
    <source>
        <dbReference type="SAM" id="SignalP"/>
    </source>
</evidence>
<feature type="chain" id="PRO_5044794925" evidence="1">
    <location>
        <begin position="26"/>
        <end position="155"/>
    </location>
</feature>
<keyword evidence="1" id="KW-0732">Signal</keyword>
<evidence type="ECO:0000313" key="3">
    <source>
        <dbReference type="Proteomes" id="UP001241571"/>
    </source>
</evidence>
<dbReference type="RefSeq" id="WP_135172107.1">
    <property type="nucleotide sequence ID" value="NZ_CAKODH010000001.1"/>
</dbReference>
<accession>A0ABD4ZQM9</accession>
<protein>
    <submittedName>
        <fullName evidence="2">Uncharacterized protein</fullName>
    </submittedName>
</protein>
<organism evidence="2 3">
    <name type="scientific">Enterococcus gallinarum</name>
    <dbReference type="NCBI Taxonomy" id="1353"/>
    <lineage>
        <taxon>Bacteria</taxon>
        <taxon>Bacillati</taxon>
        <taxon>Bacillota</taxon>
        <taxon>Bacilli</taxon>
        <taxon>Lactobacillales</taxon>
        <taxon>Enterococcaceae</taxon>
        <taxon>Enterococcus</taxon>
    </lineage>
</organism>
<sequence>MKLMKKVTLVTTLLLALFFGASASAEVVTVNVTEGAATFTLATPVETKTVDFADISFTETKANPLTGTFTLSGTLTNKSFGAKQVVITAAVPGETSAPGLTIATSEVFKVEASQGYETTEEGTFDYTIDPSTFDNTKASDYVITLTASEVTDVTP</sequence>
<name>A0ABD4ZQM9_ENTGA</name>
<dbReference type="AlphaFoldDB" id="A0ABD4ZQM9"/>